<sequence>MSIYKNCDHSFSLDLVKQKLTDQSYKNNEETKLGKGPYKDLQNVTDHSKILVNQLDIGRSVSNSDNTQEYHSGAIKMKSSADMNTQEDSICIKDEIIDENGKILPKEDFLTNWKSHTAKLEDGLPVQKKMKNHKCDKCAITARHLDRLLELTLNLYT</sequence>
<dbReference type="Proteomes" id="UP001431783">
    <property type="component" value="Unassembled WGS sequence"/>
</dbReference>
<evidence type="ECO:0000313" key="1">
    <source>
        <dbReference type="EMBL" id="KAK9891191.1"/>
    </source>
</evidence>
<proteinExistence type="predicted"/>
<name>A0AAW1V664_9CUCU</name>
<gene>
    <name evidence="1" type="ORF">WA026_013507</name>
</gene>
<reference evidence="1 2" key="1">
    <citation type="submission" date="2023-03" db="EMBL/GenBank/DDBJ databases">
        <title>Genome insight into feeding habits of ladybird beetles.</title>
        <authorList>
            <person name="Li H.-S."/>
            <person name="Huang Y.-H."/>
            <person name="Pang H."/>
        </authorList>
    </citation>
    <scope>NUCLEOTIDE SEQUENCE [LARGE SCALE GENOMIC DNA]</scope>
    <source>
        <strain evidence="1">SYSU_2023b</strain>
        <tissue evidence="1">Whole body</tissue>
    </source>
</reference>
<organism evidence="1 2">
    <name type="scientific">Henosepilachna vigintioctopunctata</name>
    <dbReference type="NCBI Taxonomy" id="420089"/>
    <lineage>
        <taxon>Eukaryota</taxon>
        <taxon>Metazoa</taxon>
        <taxon>Ecdysozoa</taxon>
        <taxon>Arthropoda</taxon>
        <taxon>Hexapoda</taxon>
        <taxon>Insecta</taxon>
        <taxon>Pterygota</taxon>
        <taxon>Neoptera</taxon>
        <taxon>Endopterygota</taxon>
        <taxon>Coleoptera</taxon>
        <taxon>Polyphaga</taxon>
        <taxon>Cucujiformia</taxon>
        <taxon>Coccinelloidea</taxon>
        <taxon>Coccinellidae</taxon>
        <taxon>Epilachninae</taxon>
        <taxon>Epilachnini</taxon>
        <taxon>Henosepilachna</taxon>
    </lineage>
</organism>
<protein>
    <submittedName>
        <fullName evidence="1">Uncharacterized protein</fullName>
    </submittedName>
</protein>
<accession>A0AAW1V664</accession>
<comment type="caution">
    <text evidence="1">The sequence shown here is derived from an EMBL/GenBank/DDBJ whole genome shotgun (WGS) entry which is preliminary data.</text>
</comment>
<dbReference type="AlphaFoldDB" id="A0AAW1V664"/>
<dbReference type="EMBL" id="JARQZJ010000127">
    <property type="protein sequence ID" value="KAK9891191.1"/>
    <property type="molecule type" value="Genomic_DNA"/>
</dbReference>
<evidence type="ECO:0000313" key="2">
    <source>
        <dbReference type="Proteomes" id="UP001431783"/>
    </source>
</evidence>
<keyword evidence="2" id="KW-1185">Reference proteome</keyword>